<dbReference type="PANTHER" id="PTHR47245:SF2">
    <property type="entry name" value="PEPTIDYL-PROLYL CIS-TRANS ISOMERASE HP_0175-RELATED"/>
    <property type="match status" value="1"/>
</dbReference>
<dbReference type="PATRIC" id="fig|84022.5.peg.1985"/>
<dbReference type="SUPFAM" id="SSF109998">
    <property type="entry name" value="Triger factor/SurA peptide-binding domain-like"/>
    <property type="match status" value="1"/>
</dbReference>
<organism evidence="1 2">
    <name type="scientific">Clostridium aceticum</name>
    <dbReference type="NCBI Taxonomy" id="84022"/>
    <lineage>
        <taxon>Bacteria</taxon>
        <taxon>Bacillati</taxon>
        <taxon>Bacillota</taxon>
        <taxon>Clostridia</taxon>
        <taxon>Eubacteriales</taxon>
        <taxon>Clostridiaceae</taxon>
        <taxon>Clostridium</taxon>
    </lineage>
</organism>
<dbReference type="PANTHER" id="PTHR47245">
    <property type="entry name" value="PEPTIDYLPROLYL ISOMERASE"/>
    <property type="match status" value="1"/>
</dbReference>
<dbReference type="InterPro" id="IPR050245">
    <property type="entry name" value="PrsA_foldase"/>
</dbReference>
<sequence length="225" mass="26037">MLRKLFLIILSIVLLISVSACSSTDNNVSGPAEEEGAVVALVNDTEIQRVDFENMVENMKLSYQQFGLDFDSEESKEILELLQEEALNNLIQQQLLLQDAFEKNYTASTEEIAHEIEQIKAQFSSEEEFTTILETHQLTLESLEKSIADEIIISQYMENEIGDLEVSEEEIRALYDDYSEFMEDLAEFEEMRFELEEELKYQKFQTTFTELIETLKAQSNIQILL</sequence>
<dbReference type="RefSeq" id="WP_044826084.1">
    <property type="nucleotide sequence ID" value="NZ_CP009687.1"/>
</dbReference>
<dbReference type="OrthoDB" id="1957004at2"/>
<keyword evidence="2" id="KW-1185">Reference proteome</keyword>
<protein>
    <submittedName>
        <fullName evidence="1">SurA domain-containing protein</fullName>
    </submittedName>
</protein>
<dbReference type="Gene3D" id="1.10.4030.10">
    <property type="entry name" value="Porin chaperone SurA, peptide-binding domain"/>
    <property type="match status" value="1"/>
</dbReference>
<accession>A0A0D8I979</accession>
<dbReference type="PROSITE" id="PS51257">
    <property type="entry name" value="PROKAR_LIPOPROTEIN"/>
    <property type="match status" value="1"/>
</dbReference>
<evidence type="ECO:0000313" key="2">
    <source>
        <dbReference type="Proteomes" id="UP000035704"/>
    </source>
</evidence>
<gene>
    <name evidence="1" type="ORF">CACET_c02380</name>
</gene>
<name>A0A0D8I979_9CLOT</name>
<dbReference type="InterPro" id="IPR027304">
    <property type="entry name" value="Trigger_fact/SurA_dom_sf"/>
</dbReference>
<dbReference type="Pfam" id="PF13624">
    <property type="entry name" value="SurA_N_3"/>
    <property type="match status" value="1"/>
</dbReference>
<dbReference type="AlphaFoldDB" id="A0A0D8I979"/>
<evidence type="ECO:0000313" key="1">
    <source>
        <dbReference type="EMBL" id="AKL93754.1"/>
    </source>
</evidence>
<dbReference type="EMBL" id="CP009687">
    <property type="protein sequence ID" value="AKL93754.1"/>
    <property type="molecule type" value="Genomic_DNA"/>
</dbReference>
<dbReference type="KEGG" id="cace:CACET_c02380"/>
<reference evidence="1 2" key="1">
    <citation type="submission" date="2014-10" db="EMBL/GenBank/DDBJ databases">
        <title>Genome sequence of Clostridium aceticum DSM 1496.</title>
        <authorList>
            <person name="Poehlein A."/>
            <person name="Schiel-Bengelsdorf B."/>
            <person name="Gottschalk G."/>
            <person name="Duerre P."/>
            <person name="Daniel R."/>
        </authorList>
    </citation>
    <scope>NUCLEOTIDE SEQUENCE [LARGE SCALE GENOMIC DNA]</scope>
    <source>
        <strain evidence="1 2">DSM 1496</strain>
    </source>
</reference>
<dbReference type="Proteomes" id="UP000035704">
    <property type="component" value="Chromosome"/>
</dbReference>
<dbReference type="STRING" id="84022.CACET_c02380"/>
<proteinExistence type="predicted"/>